<organism evidence="3 4">
    <name type="scientific">Lojkania enalia</name>
    <dbReference type="NCBI Taxonomy" id="147567"/>
    <lineage>
        <taxon>Eukaryota</taxon>
        <taxon>Fungi</taxon>
        <taxon>Dikarya</taxon>
        <taxon>Ascomycota</taxon>
        <taxon>Pezizomycotina</taxon>
        <taxon>Dothideomycetes</taxon>
        <taxon>Pleosporomycetidae</taxon>
        <taxon>Pleosporales</taxon>
        <taxon>Pleosporales incertae sedis</taxon>
        <taxon>Lojkania</taxon>
    </lineage>
</organism>
<evidence type="ECO:0000259" key="2">
    <source>
        <dbReference type="Pfam" id="PF13324"/>
    </source>
</evidence>
<evidence type="ECO:0000256" key="1">
    <source>
        <dbReference type="SAM" id="MobiDB-lite"/>
    </source>
</evidence>
<dbReference type="PANTHER" id="PTHR15492">
    <property type="entry name" value="CYCLIN D1-BINDING PROTEIN 1"/>
    <property type="match status" value="1"/>
</dbReference>
<dbReference type="EMBL" id="ML986622">
    <property type="protein sequence ID" value="KAF2263816.1"/>
    <property type="molecule type" value="Genomic_DNA"/>
</dbReference>
<dbReference type="AlphaFoldDB" id="A0A9P4N858"/>
<feature type="compositionally biased region" description="Acidic residues" evidence="1">
    <location>
        <begin position="220"/>
        <end position="239"/>
    </location>
</feature>
<dbReference type="Pfam" id="PF13324">
    <property type="entry name" value="GCIP_N"/>
    <property type="match status" value="1"/>
</dbReference>
<protein>
    <recommendedName>
        <fullName evidence="2">Cyclin-D1-binding protein 1-like N-terminal domain-containing protein</fullName>
    </recommendedName>
</protein>
<sequence>MPPKVKTVNFDRDLRALIDLTKTTQNLVTHFQSSLIPSANTASALDLTSIPNTLELTKASTTLLRSHTTTLSLLLLTPPLTPSALTKKIGEVSSGVLSNMVAAASNTPHPGQNDDLGQLMRAELRAQVRRLLGTWGEVLTLVLHAVERCGDVNGNGRGKDEGPTERFRQDVLAATGVVWEACDALLKICEEGVVGLVVKKAEEWRSVLLDAVEELKEWGEDVNEDEDEGRAEGSDGEDVGFGDEDEIFGAANKLGKGDKELKALLDTSVKKLKMVGMLYQALIKRRLKTFPITSSASKTTANGESRGVGPMTSLDQLMASLKYIPETVDDLASAFYDLDEREARKTLDKTCGEAKSAAELVKHSWSGQDDEFTTWSRKWVAMIEAS</sequence>
<gene>
    <name evidence="3" type="ORF">CC78DRAFT_533806</name>
</gene>
<accession>A0A9P4N858</accession>
<dbReference type="InterPro" id="IPR049317">
    <property type="entry name" value="GCIP-like_N"/>
</dbReference>
<evidence type="ECO:0000313" key="4">
    <source>
        <dbReference type="Proteomes" id="UP000800093"/>
    </source>
</evidence>
<proteinExistence type="predicted"/>
<dbReference type="Proteomes" id="UP000800093">
    <property type="component" value="Unassembled WGS sequence"/>
</dbReference>
<dbReference type="OrthoDB" id="4088536at2759"/>
<feature type="domain" description="Cyclin-D1-binding protein 1-like N-terminal" evidence="2">
    <location>
        <begin position="60"/>
        <end position="221"/>
    </location>
</feature>
<comment type="caution">
    <text evidence="3">The sequence shown here is derived from an EMBL/GenBank/DDBJ whole genome shotgun (WGS) entry which is preliminary data.</text>
</comment>
<dbReference type="PANTHER" id="PTHR15492:SF1">
    <property type="entry name" value="CYCLIN-D1-BINDING PROTEIN 1"/>
    <property type="match status" value="1"/>
</dbReference>
<name>A0A9P4N858_9PLEO</name>
<evidence type="ECO:0000313" key="3">
    <source>
        <dbReference type="EMBL" id="KAF2263816.1"/>
    </source>
</evidence>
<dbReference type="Gene3D" id="1.20.1410.10">
    <property type="entry name" value="I/LWEQ domain"/>
    <property type="match status" value="1"/>
</dbReference>
<reference evidence="4" key="1">
    <citation type="journal article" date="2020" name="Stud. Mycol.">
        <title>101 Dothideomycetes genomes: A test case for predicting lifestyles and emergence of pathogens.</title>
        <authorList>
            <person name="Haridas S."/>
            <person name="Albert R."/>
            <person name="Binder M."/>
            <person name="Bloem J."/>
            <person name="LaButti K."/>
            <person name="Salamov A."/>
            <person name="Andreopoulos B."/>
            <person name="Baker S."/>
            <person name="Barry K."/>
            <person name="Bills G."/>
            <person name="Bluhm B."/>
            <person name="Cannon C."/>
            <person name="Castanera R."/>
            <person name="Culley D."/>
            <person name="Daum C."/>
            <person name="Ezra D."/>
            <person name="Gonzalez J."/>
            <person name="Henrissat B."/>
            <person name="Kuo A."/>
            <person name="Liang C."/>
            <person name="Lipzen A."/>
            <person name="Lutzoni F."/>
            <person name="Magnuson J."/>
            <person name="Mondo S."/>
            <person name="Nolan M."/>
            <person name="Ohm R."/>
            <person name="Pangilinan J."/>
            <person name="Park H.-J."/>
            <person name="Ramirez L."/>
            <person name="Alfaro M."/>
            <person name="Sun H."/>
            <person name="Tritt A."/>
            <person name="Yoshinaga Y."/>
            <person name="Zwiers L.-H."/>
            <person name="Turgeon B."/>
            <person name="Goodwin S."/>
            <person name="Spatafora J."/>
            <person name="Crous P."/>
            <person name="Grigoriev I."/>
        </authorList>
    </citation>
    <scope>NUCLEOTIDE SEQUENCE [LARGE SCALE GENOMIC DNA]</scope>
    <source>
        <strain evidence="4">CBS 304.66</strain>
    </source>
</reference>
<dbReference type="GO" id="GO:0005634">
    <property type="term" value="C:nucleus"/>
    <property type="evidence" value="ECO:0007669"/>
    <property type="project" value="TreeGrafter"/>
</dbReference>
<keyword evidence="4" id="KW-1185">Reference proteome</keyword>
<dbReference type="InterPro" id="IPR026907">
    <property type="entry name" value="GCIP-like"/>
</dbReference>
<feature type="region of interest" description="Disordered" evidence="1">
    <location>
        <begin position="219"/>
        <end position="239"/>
    </location>
</feature>